<evidence type="ECO:0000256" key="1">
    <source>
        <dbReference type="SAM" id="SignalP"/>
    </source>
</evidence>
<proteinExistence type="predicted"/>
<comment type="caution">
    <text evidence="2">The sequence shown here is derived from an EMBL/GenBank/DDBJ whole genome shotgun (WGS) entry which is preliminary data.</text>
</comment>
<dbReference type="RefSeq" id="WP_052419810.1">
    <property type="nucleotide sequence ID" value="NZ_JMCB01000003.1"/>
</dbReference>
<dbReference type="AlphaFoldDB" id="A0A085WRA5"/>
<dbReference type="PATRIC" id="fig|394096.3.peg.1742"/>
<feature type="chain" id="PRO_5001799870" description="Cytochrome c domain-containing protein" evidence="1">
    <location>
        <begin position="25"/>
        <end position="446"/>
    </location>
</feature>
<keyword evidence="1" id="KW-0732">Signal</keyword>
<dbReference type="OrthoDB" id="5480711at2"/>
<dbReference type="Proteomes" id="UP000028725">
    <property type="component" value="Unassembled WGS sequence"/>
</dbReference>
<evidence type="ECO:0008006" key="4">
    <source>
        <dbReference type="Google" id="ProtNLM"/>
    </source>
</evidence>
<gene>
    <name evidence="2" type="ORF">DB31_5260</name>
</gene>
<keyword evidence="3" id="KW-1185">Reference proteome</keyword>
<organism evidence="2 3">
    <name type="scientific">Hyalangium minutum</name>
    <dbReference type="NCBI Taxonomy" id="394096"/>
    <lineage>
        <taxon>Bacteria</taxon>
        <taxon>Pseudomonadati</taxon>
        <taxon>Myxococcota</taxon>
        <taxon>Myxococcia</taxon>
        <taxon>Myxococcales</taxon>
        <taxon>Cystobacterineae</taxon>
        <taxon>Archangiaceae</taxon>
        <taxon>Hyalangium</taxon>
    </lineage>
</organism>
<accession>A0A085WRA5</accession>
<evidence type="ECO:0000313" key="3">
    <source>
        <dbReference type="Proteomes" id="UP000028725"/>
    </source>
</evidence>
<dbReference type="EMBL" id="JMCB01000003">
    <property type="protein sequence ID" value="KFE70218.1"/>
    <property type="molecule type" value="Genomic_DNA"/>
</dbReference>
<reference evidence="2 3" key="1">
    <citation type="submission" date="2014-04" db="EMBL/GenBank/DDBJ databases">
        <title>Genome assembly of Hyalangium minutum DSM 14724.</title>
        <authorList>
            <person name="Sharma G."/>
            <person name="Subramanian S."/>
        </authorList>
    </citation>
    <scope>NUCLEOTIDE SEQUENCE [LARGE SCALE GENOMIC DNA]</scope>
    <source>
        <strain evidence="2 3">DSM 14724</strain>
    </source>
</reference>
<dbReference type="STRING" id="394096.DB31_5260"/>
<protein>
    <recommendedName>
        <fullName evidence="4">Cytochrome c domain-containing protein</fullName>
    </recommendedName>
</protein>
<name>A0A085WRA5_9BACT</name>
<sequence>MRIVRKGTEVLGPWLCIGALAALAACAPPEPEEPEELGTLRQSEKQNTPIDPARELFITDVKVVDDTRYTAWPSRKNTESEGAWSFGQLIDDMLPDWLRTPYGRSQFILRWLKSWEQSETVNGQVIPARPLIRSVIIDPWRTASGCRGPDDSCVLDMARAPFRLLAIVNRPDLRQVASNTSAGLGGQGRFIFGALGAQGQKLPFTIIFEYELPVSEKVTTLTWAQRWHQLGSQPFGERYNSKLVKVTREFTKWNAAPRRVNGSALLQIRTNEVPLSPVTPGLWEMREFVLSQSGFLRTTTVKQEVNAELNGTTTLGTWVSSNARDILAGQHEVPRTWQGRDFLAAAAPVPEDLAWSVPGVSEQVRKAFAQATCSGCHKSETGTNFLHVRLREVGSASQLSAFLAQELSSSGPRVADFQTLLNIRDLAQVRNGKGRDHGTAKDSKDD</sequence>
<feature type="signal peptide" evidence="1">
    <location>
        <begin position="1"/>
        <end position="24"/>
    </location>
</feature>
<dbReference type="PROSITE" id="PS51257">
    <property type="entry name" value="PROKAR_LIPOPROTEIN"/>
    <property type="match status" value="1"/>
</dbReference>
<evidence type="ECO:0000313" key="2">
    <source>
        <dbReference type="EMBL" id="KFE70218.1"/>
    </source>
</evidence>